<evidence type="ECO:0000313" key="1">
    <source>
        <dbReference type="EMBL" id="CAI8586970.1"/>
    </source>
</evidence>
<sequence>MQGMMEVTGLSEMDSIGDFFTWFNKRSSYTIYSRIDRFLANVARFQNNSNVTLNIPPPSISDHALLYLNMGRTRDLKRAFKFNNYTVGIDGFEELSREAGTTI</sequence>
<name>A0AAV0YLL8_VICFA</name>
<dbReference type="Gene3D" id="3.60.10.10">
    <property type="entry name" value="Endonuclease/exonuclease/phosphatase"/>
    <property type="match status" value="1"/>
</dbReference>
<dbReference type="PANTHER" id="PTHR33710">
    <property type="entry name" value="BNAC02G09200D PROTEIN"/>
    <property type="match status" value="1"/>
</dbReference>
<evidence type="ECO:0000313" key="2">
    <source>
        <dbReference type="Proteomes" id="UP001157006"/>
    </source>
</evidence>
<dbReference type="SUPFAM" id="SSF56219">
    <property type="entry name" value="DNase I-like"/>
    <property type="match status" value="1"/>
</dbReference>
<protein>
    <submittedName>
        <fullName evidence="1">Uncharacterized protein</fullName>
    </submittedName>
</protein>
<gene>
    <name evidence="1" type="ORF">VFH_I278720</name>
</gene>
<organism evidence="1 2">
    <name type="scientific">Vicia faba</name>
    <name type="common">Broad bean</name>
    <name type="synonym">Faba vulgaris</name>
    <dbReference type="NCBI Taxonomy" id="3906"/>
    <lineage>
        <taxon>Eukaryota</taxon>
        <taxon>Viridiplantae</taxon>
        <taxon>Streptophyta</taxon>
        <taxon>Embryophyta</taxon>
        <taxon>Tracheophyta</taxon>
        <taxon>Spermatophyta</taxon>
        <taxon>Magnoliopsida</taxon>
        <taxon>eudicotyledons</taxon>
        <taxon>Gunneridae</taxon>
        <taxon>Pentapetalae</taxon>
        <taxon>rosids</taxon>
        <taxon>fabids</taxon>
        <taxon>Fabales</taxon>
        <taxon>Fabaceae</taxon>
        <taxon>Papilionoideae</taxon>
        <taxon>50 kb inversion clade</taxon>
        <taxon>NPAAA clade</taxon>
        <taxon>Hologalegina</taxon>
        <taxon>IRL clade</taxon>
        <taxon>Fabeae</taxon>
        <taxon>Vicia</taxon>
    </lineage>
</organism>
<keyword evidence="2" id="KW-1185">Reference proteome</keyword>
<proteinExistence type="predicted"/>
<dbReference type="PANTHER" id="PTHR33710:SF71">
    <property type="entry name" value="ENDONUCLEASE_EXONUCLEASE_PHOSPHATASE DOMAIN-CONTAINING PROTEIN"/>
    <property type="match status" value="1"/>
</dbReference>
<dbReference type="Proteomes" id="UP001157006">
    <property type="component" value="Chromosome 1L"/>
</dbReference>
<dbReference type="EMBL" id="OX451736">
    <property type="protein sequence ID" value="CAI8586970.1"/>
    <property type="molecule type" value="Genomic_DNA"/>
</dbReference>
<accession>A0AAV0YLL8</accession>
<dbReference type="InterPro" id="IPR036691">
    <property type="entry name" value="Endo/exonu/phosph_ase_sf"/>
</dbReference>
<reference evidence="1 2" key="1">
    <citation type="submission" date="2023-01" db="EMBL/GenBank/DDBJ databases">
        <authorList>
            <person name="Kreplak J."/>
        </authorList>
    </citation>
    <scope>NUCLEOTIDE SEQUENCE [LARGE SCALE GENOMIC DNA]</scope>
</reference>
<dbReference type="AlphaFoldDB" id="A0AAV0YLL8"/>